<dbReference type="PANTHER" id="PTHR45713">
    <property type="entry name" value="FTP DOMAIN-CONTAINING PROTEIN"/>
    <property type="match status" value="1"/>
</dbReference>
<reference evidence="1" key="1">
    <citation type="journal article" date="2023" name="Mol. Biol. Evol.">
        <title>Third-Generation Sequencing Reveals the Adaptive Role of the Epigenome in Three Deep-Sea Polychaetes.</title>
        <authorList>
            <person name="Perez M."/>
            <person name="Aroh O."/>
            <person name="Sun Y."/>
            <person name="Lan Y."/>
            <person name="Juniper S.K."/>
            <person name="Young C.R."/>
            <person name="Angers B."/>
            <person name="Qian P.Y."/>
        </authorList>
    </citation>
    <scope>NUCLEOTIDE SEQUENCE</scope>
    <source>
        <strain evidence="1">P08H-3</strain>
    </source>
</reference>
<evidence type="ECO:0000313" key="1">
    <source>
        <dbReference type="EMBL" id="KAK2145213.1"/>
    </source>
</evidence>
<sequence length="778" mass="87805">MNDFTVEVGASLYSYGQSCGVYREADPVRPGGSYTFNCNSKKGRYVYVRRLQGSREQHLMTLCEVVIDGHPTVMPGFQMAPPASLPPLRAIFQPNGVTSTIVKLIPQQPAAWIRTYDDDDDDDDNDDDDDDDVLRKKRDIGYKNIPDECKSGNVPDGNRTRVWWLDLKTLYSITTVTVFKAYTEKGSWKINPFSTHVITTDDRKKQICDINGDPQPATNGGNVVMYRYNCKNKAGRQVYIWKKKYAEEQLGIVCGVVVDGHQVTTTSSSSPTITTRPLPKVPDIEQRFTYYLVNQSGTLGPATPDKAVDGYFDRDTGDDYYLRVCSSIYIPPEEKRSAVWWLDMKNNYPITAVSVYNTFNKIDYRRLNNVKIELVASDKISRQSCGIYNKSEPISRGGHYTFSCGNQEGRFIYISKLDSAHDRHLMTICEVLIHSHFRPKPEIQKMSTMQGITMTVFVVVWLEGAAHQTGTYRNAGPEKAIDGYLDVESMDDFYLSVCAYVSTATTDNGPAVWWIELEDVLLVTSIEVYNTYNARSYWRMNNFTAEVVSADGLTNYSCGVYSKAKPVSPGGHHLFICGKVPGKYIYIRRLPGSVDQQYLTLCEVIVDGFSTKTTPYTTPMITTTTRKPGRYIKQKFSHMLAYQSGTHGKSTAQKAIDGILDQDTGDQYYSSVCSYVLKPPDDDSPATWWLDLKAPYTVFDVTVHNTFNRENYHLLDHFTVDIASQGDISRRSCGTYSKPESVSRGGSYTFNCNEEDLTKPLIYTSAIPMLLSYLIVWL</sequence>
<keyword evidence="2" id="KW-1185">Reference proteome</keyword>
<evidence type="ECO:0000313" key="2">
    <source>
        <dbReference type="Proteomes" id="UP001208570"/>
    </source>
</evidence>
<dbReference type="AlphaFoldDB" id="A0AAD9J362"/>
<accession>A0AAD9J362</accession>
<dbReference type="Gene3D" id="2.60.120.260">
    <property type="entry name" value="Galactose-binding domain-like"/>
    <property type="match status" value="4"/>
</dbReference>
<comment type="caution">
    <text evidence="1">The sequence shown here is derived from an EMBL/GenBank/DDBJ whole genome shotgun (WGS) entry which is preliminary data.</text>
</comment>
<dbReference type="EMBL" id="JAODUP010000694">
    <property type="protein sequence ID" value="KAK2145213.1"/>
    <property type="molecule type" value="Genomic_DNA"/>
</dbReference>
<gene>
    <name evidence="1" type="ORF">LSH36_694g00017</name>
</gene>
<organism evidence="1 2">
    <name type="scientific">Paralvinella palmiformis</name>
    <dbReference type="NCBI Taxonomy" id="53620"/>
    <lineage>
        <taxon>Eukaryota</taxon>
        <taxon>Metazoa</taxon>
        <taxon>Spiralia</taxon>
        <taxon>Lophotrochozoa</taxon>
        <taxon>Annelida</taxon>
        <taxon>Polychaeta</taxon>
        <taxon>Sedentaria</taxon>
        <taxon>Canalipalpata</taxon>
        <taxon>Terebellida</taxon>
        <taxon>Terebelliformia</taxon>
        <taxon>Alvinellidae</taxon>
        <taxon>Paralvinella</taxon>
    </lineage>
</organism>
<protein>
    <recommendedName>
        <fullName evidence="3">Fucolectin tachylectin-4 pentraxin-1 domain-containing protein</fullName>
    </recommendedName>
</protein>
<dbReference type="PANTHER" id="PTHR45713:SF15">
    <property type="entry name" value="F5_8 TYPE C DOMAIN-CONTAINING PROTEIN"/>
    <property type="match status" value="1"/>
</dbReference>
<dbReference type="Proteomes" id="UP001208570">
    <property type="component" value="Unassembled WGS sequence"/>
</dbReference>
<evidence type="ECO:0008006" key="3">
    <source>
        <dbReference type="Google" id="ProtNLM"/>
    </source>
</evidence>
<dbReference type="SUPFAM" id="SSF49785">
    <property type="entry name" value="Galactose-binding domain-like"/>
    <property type="match status" value="3"/>
</dbReference>
<name>A0AAD9J362_9ANNE</name>
<dbReference type="InterPro" id="IPR051941">
    <property type="entry name" value="BG_Antigen-Binding_Lectin"/>
</dbReference>
<proteinExistence type="predicted"/>
<dbReference type="InterPro" id="IPR008979">
    <property type="entry name" value="Galactose-bd-like_sf"/>
</dbReference>